<dbReference type="AlphaFoldDB" id="A0A2A4HV11"/>
<dbReference type="SUPFAM" id="SSF51445">
    <property type="entry name" value="(Trans)glycosidases"/>
    <property type="match status" value="1"/>
</dbReference>
<comment type="similarity">
    <text evidence="1">Belongs to the glycosyl hydrolase 25 family.</text>
</comment>
<dbReference type="PROSITE" id="PS51904">
    <property type="entry name" value="GLYCOSYL_HYDROL_F25_2"/>
    <property type="match status" value="1"/>
</dbReference>
<dbReference type="InterPro" id="IPR017853">
    <property type="entry name" value="GH"/>
</dbReference>
<dbReference type="Gene3D" id="3.20.20.80">
    <property type="entry name" value="Glycosidases"/>
    <property type="match status" value="1"/>
</dbReference>
<evidence type="ECO:0000256" key="1">
    <source>
        <dbReference type="ARBA" id="ARBA00010646"/>
    </source>
</evidence>
<organism evidence="2 3">
    <name type="scientific">Sphingomonas ginsenosidimutans</name>
    <dbReference type="NCBI Taxonomy" id="862134"/>
    <lineage>
        <taxon>Bacteria</taxon>
        <taxon>Pseudomonadati</taxon>
        <taxon>Pseudomonadota</taxon>
        <taxon>Alphaproteobacteria</taxon>
        <taxon>Sphingomonadales</taxon>
        <taxon>Sphingomonadaceae</taxon>
        <taxon>Sphingomonas</taxon>
    </lineage>
</organism>
<dbReference type="Pfam" id="PF01183">
    <property type="entry name" value="Glyco_hydro_25"/>
    <property type="match status" value="1"/>
</dbReference>
<dbReference type="PANTHER" id="PTHR34135">
    <property type="entry name" value="LYSOZYME"/>
    <property type="match status" value="1"/>
</dbReference>
<dbReference type="RefSeq" id="WP_096613343.1">
    <property type="nucleotide sequence ID" value="NZ_NWVD01000007.1"/>
</dbReference>
<dbReference type="GO" id="GO:0009253">
    <property type="term" value="P:peptidoglycan catabolic process"/>
    <property type="evidence" value="ECO:0007669"/>
    <property type="project" value="InterPro"/>
</dbReference>
<dbReference type="GO" id="GO:0016052">
    <property type="term" value="P:carbohydrate catabolic process"/>
    <property type="evidence" value="ECO:0007669"/>
    <property type="project" value="TreeGrafter"/>
</dbReference>
<evidence type="ECO:0000313" key="2">
    <source>
        <dbReference type="EMBL" id="PCG08220.1"/>
    </source>
</evidence>
<dbReference type="PANTHER" id="PTHR34135:SF2">
    <property type="entry name" value="LYSOZYME"/>
    <property type="match status" value="1"/>
</dbReference>
<proteinExistence type="inferred from homology"/>
<gene>
    <name evidence="2" type="ORF">COA17_14250</name>
</gene>
<protein>
    <submittedName>
        <fullName evidence="2">Glycosyl hydrolase</fullName>
    </submittedName>
</protein>
<keyword evidence="2" id="KW-0378">Hydrolase</keyword>
<dbReference type="Proteomes" id="UP000218784">
    <property type="component" value="Unassembled WGS sequence"/>
</dbReference>
<evidence type="ECO:0000313" key="3">
    <source>
        <dbReference type="Proteomes" id="UP000218784"/>
    </source>
</evidence>
<sequence length="225" mass="24566">MWGLGRFVLIVAALALSGVAAWRVAMRWHPSTETYPVQGVDVSERTGAIDWPVLKGAGADFGYAVATTGAGQRDHAFLTHWDAMAAAGVRRGAIHVFSFCQPARAQADAFNTLVPRDPTALPAAIDFSYDDGCADRPERAALIADVAEMIRRIESHTGKPVLLKVTRAVEGDYRLTEAFRRSLWAEGNFLKPGYGARGWRMWRASDVRRIDGAEGPVNWDVAVAQ</sequence>
<name>A0A2A4HV11_9SPHN</name>
<accession>A0A2A4HV11</accession>
<dbReference type="GO" id="GO:0003796">
    <property type="term" value="F:lysozyme activity"/>
    <property type="evidence" value="ECO:0007669"/>
    <property type="project" value="InterPro"/>
</dbReference>
<reference evidence="2 3" key="1">
    <citation type="submission" date="2017-09" db="EMBL/GenBank/DDBJ databases">
        <title>Sphingomonas ginsenosidimutans KACC 14949, whole genome shotgun sequence.</title>
        <authorList>
            <person name="Feng G."/>
            <person name="Zhu H."/>
        </authorList>
    </citation>
    <scope>NUCLEOTIDE SEQUENCE [LARGE SCALE GENOMIC DNA]</scope>
    <source>
        <strain evidence="2 3">KACC 14949</strain>
    </source>
</reference>
<dbReference type="InterPro" id="IPR002053">
    <property type="entry name" value="Glyco_hydro_25"/>
</dbReference>
<dbReference type="EMBL" id="NWVD01000007">
    <property type="protein sequence ID" value="PCG08220.1"/>
    <property type="molecule type" value="Genomic_DNA"/>
</dbReference>
<dbReference type="GO" id="GO:0016998">
    <property type="term" value="P:cell wall macromolecule catabolic process"/>
    <property type="evidence" value="ECO:0007669"/>
    <property type="project" value="InterPro"/>
</dbReference>
<comment type="caution">
    <text evidence="2">The sequence shown here is derived from an EMBL/GenBank/DDBJ whole genome shotgun (WGS) entry which is preliminary data.</text>
</comment>
<keyword evidence="3" id="KW-1185">Reference proteome</keyword>